<dbReference type="Gene3D" id="2.60.40.10">
    <property type="entry name" value="Immunoglobulins"/>
    <property type="match status" value="1"/>
</dbReference>
<evidence type="ECO:0008006" key="4">
    <source>
        <dbReference type="Google" id="ProtNLM"/>
    </source>
</evidence>
<dbReference type="Proteomes" id="UP001185331">
    <property type="component" value="Unassembled WGS sequence"/>
</dbReference>
<dbReference type="EMBL" id="JAVDQK010000001">
    <property type="protein sequence ID" value="MDR6216470.1"/>
    <property type="molecule type" value="Genomic_DNA"/>
</dbReference>
<protein>
    <recommendedName>
        <fullName evidence="4">HYR domain-containing protein</fullName>
    </recommendedName>
</protein>
<evidence type="ECO:0000256" key="1">
    <source>
        <dbReference type="SAM" id="SignalP"/>
    </source>
</evidence>
<feature type="chain" id="PRO_5041979281" description="HYR domain-containing protein" evidence="1">
    <location>
        <begin position="19"/>
        <end position="710"/>
    </location>
</feature>
<reference evidence="2" key="1">
    <citation type="submission" date="2023-07" db="EMBL/GenBank/DDBJ databases">
        <title>Sorghum-associated microbial communities from plants grown in Nebraska, USA.</title>
        <authorList>
            <person name="Schachtman D."/>
        </authorList>
    </citation>
    <scope>NUCLEOTIDE SEQUENCE</scope>
    <source>
        <strain evidence="2">BE330</strain>
    </source>
</reference>
<sequence>MTRTRIPALALTTTLLLAACGPNVPTTPGGTTGGGTGTGSGAPTVNITSAAGSTLSGTTLTGPVAQFRLSLADQDGSVTSVKWVVTQGGTTVAQGTLASGDIKAVTSLNLPSLPAGTYMLNVTATDNSGKTGTATAQFTVDAQRPALTSVKVDGTTVNEGASLDRLVNQSAILTVTSTDNTSTPVISVYNGTTLVARDQGTLTFDLRNNIAGPAIYTIVSTDAVGNSVSQTFTVNYAQTNTETVAPVPVLLINNTDAEPYSNVLSITASAGVAPGVSVKQMILQITDAKGIVDTSTFTSTAENATFNIDTTKYTDGTLKLQLFVVDSTDKRAQSAVKTVQIANSVAPTITVVSPTNGANVSGPTQVKVQFRQNNTAFTFQPAIMTLDIIDSRGAVVTTQTAPIVATNQGLWEAVSTVDFNATQYLNAGYTLRASANVKLANETITRTLTVTSAVNNQSSVGEAPALNILLPAFYDDQAKLRPVMTRKSAVAVQVSDSDNIRQVQLQFVCDAATKLPTQSCNTDAYQINIPIGRSGLFYRVFNTGVLIDGQPFVENGNYVLRVTATDDAGHANIKEMNVVVDRSRAGIANLTSNRTDITDDGTSKLTPTTANWYIGTGTLDPVTGTPIYDKNANAVRALTLWYSSNSEGIADQSPSLVGINPEVAPGNSFATGTIAFNEAGSFRNSFLVQDLTTGVVEFYPGGQVLVTTRQ</sequence>
<feature type="signal peptide" evidence="1">
    <location>
        <begin position="1"/>
        <end position="18"/>
    </location>
</feature>
<gene>
    <name evidence="2" type="ORF">J2Y00_000019</name>
</gene>
<dbReference type="PROSITE" id="PS51257">
    <property type="entry name" value="PROKAR_LIPOPROTEIN"/>
    <property type="match status" value="1"/>
</dbReference>
<dbReference type="RefSeq" id="WP_309850218.1">
    <property type="nucleotide sequence ID" value="NZ_JAVDQJ010000002.1"/>
</dbReference>
<organism evidence="2 3">
    <name type="scientific">Deinococcus soli</name>
    <name type="common">ex Cha et al. 2016</name>
    <dbReference type="NCBI Taxonomy" id="1309411"/>
    <lineage>
        <taxon>Bacteria</taxon>
        <taxon>Thermotogati</taxon>
        <taxon>Deinococcota</taxon>
        <taxon>Deinococci</taxon>
        <taxon>Deinococcales</taxon>
        <taxon>Deinococcaceae</taxon>
        <taxon>Deinococcus</taxon>
    </lineage>
</organism>
<dbReference type="InterPro" id="IPR013783">
    <property type="entry name" value="Ig-like_fold"/>
</dbReference>
<keyword evidence="1" id="KW-0732">Signal</keyword>
<accession>A0AAE4BK16</accession>
<dbReference type="AlphaFoldDB" id="A0AAE4BK16"/>
<comment type="caution">
    <text evidence="2">The sequence shown here is derived from an EMBL/GenBank/DDBJ whole genome shotgun (WGS) entry which is preliminary data.</text>
</comment>
<evidence type="ECO:0000313" key="3">
    <source>
        <dbReference type="Proteomes" id="UP001185331"/>
    </source>
</evidence>
<proteinExistence type="predicted"/>
<evidence type="ECO:0000313" key="2">
    <source>
        <dbReference type="EMBL" id="MDR6216470.1"/>
    </source>
</evidence>
<name>A0AAE4BK16_9DEIO</name>